<evidence type="ECO:0000313" key="13">
    <source>
        <dbReference type="Proteomes" id="UP000298325"/>
    </source>
</evidence>
<keyword evidence="5 11" id="KW-0444">Lipid biosynthesis</keyword>
<sequence length="387" mass="42742">MTQNRHRAPVFGIVAGEASGDILGAGLIRALRRKYPGARFVGIGGDEMVAEGFHSLVPMERLSVMGLVEVLGRLRELFSIRARLMSYFLQNPPDVVIGIDSPDFTLGVERRCRDAGMLTAHYVSPSVWAWRQNRIFKIAKSVDLMLTLFPFEARFYEEHKVPVAFVGHPLADMIPMEPDTLAARRNLGLDEQAPVLAILPGSRGGEVERLGGLFLEAARWIQSRRPDLQLAIPCVNREREQQVRALVDALDVKLAVTIVRGRSREVMAAADVVLLASGTATLEAMLLKKPMVVGYRLSNLSFKIVSRMVKSPYIALPNLLARQPLVPELIQDDATPEALGEAVLERLENTGERQRLTEAFSEIHNSLRQNADEQAASAIANLIGGNR</sequence>
<evidence type="ECO:0000256" key="8">
    <source>
        <dbReference type="ARBA" id="ARBA00022679"/>
    </source>
</evidence>
<evidence type="ECO:0000256" key="6">
    <source>
        <dbReference type="ARBA" id="ARBA00022556"/>
    </source>
</evidence>
<reference evidence="12 13" key="1">
    <citation type="submission" date="2019-04" db="EMBL/GenBank/DDBJ databases">
        <authorList>
            <person name="Park S."/>
            <person name="Yoon J.-H."/>
        </authorList>
    </citation>
    <scope>NUCLEOTIDE SEQUENCE [LARGE SCALE GENOMIC DNA]</scope>
    <source>
        <strain evidence="12 13">HJM-18</strain>
    </source>
</reference>
<dbReference type="HAMAP" id="MF_00392">
    <property type="entry name" value="LpxB"/>
    <property type="match status" value="1"/>
</dbReference>
<dbReference type="OrthoDB" id="9801642at2"/>
<dbReference type="SUPFAM" id="SSF53756">
    <property type="entry name" value="UDP-Glycosyltransferase/glycogen phosphorylase"/>
    <property type="match status" value="1"/>
</dbReference>
<dbReference type="NCBIfam" id="TIGR00215">
    <property type="entry name" value="lpxB"/>
    <property type="match status" value="1"/>
</dbReference>
<keyword evidence="8 11" id="KW-0808">Transferase</keyword>
<name>A0A4Z1C894_9GAMM</name>
<evidence type="ECO:0000256" key="5">
    <source>
        <dbReference type="ARBA" id="ARBA00022516"/>
    </source>
</evidence>
<comment type="catalytic activity">
    <reaction evidence="10 11">
        <text>a lipid X + a UDP-2-N,3-O-bis[(3R)-3-hydroxyacyl]-alpha-D-glucosamine = a lipid A disaccharide + UDP + H(+)</text>
        <dbReference type="Rhea" id="RHEA:67828"/>
        <dbReference type="ChEBI" id="CHEBI:15378"/>
        <dbReference type="ChEBI" id="CHEBI:58223"/>
        <dbReference type="ChEBI" id="CHEBI:137748"/>
        <dbReference type="ChEBI" id="CHEBI:176338"/>
        <dbReference type="ChEBI" id="CHEBI:176343"/>
        <dbReference type="EC" id="2.4.1.182"/>
    </reaction>
</comment>
<evidence type="ECO:0000256" key="3">
    <source>
        <dbReference type="ARBA" id="ARBA00012687"/>
    </source>
</evidence>
<keyword evidence="13" id="KW-1185">Reference proteome</keyword>
<dbReference type="EMBL" id="SRPF01000002">
    <property type="protein sequence ID" value="TGN39813.1"/>
    <property type="molecule type" value="Genomic_DNA"/>
</dbReference>
<comment type="function">
    <text evidence="1 11">Condensation of UDP-2,3-diacylglucosamine and 2,3-diacylglucosamine-1-phosphate to form lipid A disaccharide, a precursor of lipid A, a phosphorylated glycolipid that anchors the lipopolysaccharide to the outer membrane of the cell.</text>
</comment>
<keyword evidence="7 11" id="KW-0328">Glycosyltransferase</keyword>
<dbReference type="InterPro" id="IPR003835">
    <property type="entry name" value="Glyco_trans_19"/>
</dbReference>
<evidence type="ECO:0000256" key="9">
    <source>
        <dbReference type="ARBA" id="ARBA00023098"/>
    </source>
</evidence>
<protein>
    <recommendedName>
        <fullName evidence="4 11">Lipid-A-disaccharide synthase</fullName>
        <ecNumber evidence="3 11">2.4.1.182</ecNumber>
    </recommendedName>
</protein>
<evidence type="ECO:0000313" key="12">
    <source>
        <dbReference type="EMBL" id="TGN39813.1"/>
    </source>
</evidence>
<accession>A0A4Z1C894</accession>
<gene>
    <name evidence="11" type="primary">lpxB</name>
    <name evidence="12" type="ORF">E5Q11_05780</name>
</gene>
<dbReference type="PANTHER" id="PTHR30372:SF4">
    <property type="entry name" value="LIPID-A-DISACCHARIDE SYNTHASE, MITOCHONDRIAL-RELATED"/>
    <property type="match status" value="1"/>
</dbReference>
<evidence type="ECO:0000256" key="11">
    <source>
        <dbReference type="HAMAP-Rule" id="MF_00392"/>
    </source>
</evidence>
<evidence type="ECO:0000256" key="2">
    <source>
        <dbReference type="ARBA" id="ARBA00007868"/>
    </source>
</evidence>
<dbReference type="PANTHER" id="PTHR30372">
    <property type="entry name" value="LIPID-A-DISACCHARIDE SYNTHASE"/>
    <property type="match status" value="1"/>
</dbReference>
<dbReference type="GO" id="GO:0016020">
    <property type="term" value="C:membrane"/>
    <property type="evidence" value="ECO:0007669"/>
    <property type="project" value="GOC"/>
</dbReference>
<organism evidence="12 13">
    <name type="scientific">Marinobacter confluentis</name>
    <dbReference type="NCBI Taxonomy" id="1697557"/>
    <lineage>
        <taxon>Bacteria</taxon>
        <taxon>Pseudomonadati</taxon>
        <taxon>Pseudomonadota</taxon>
        <taxon>Gammaproteobacteria</taxon>
        <taxon>Pseudomonadales</taxon>
        <taxon>Marinobacteraceae</taxon>
        <taxon>Marinobacter</taxon>
    </lineage>
</organism>
<proteinExistence type="inferred from homology"/>
<evidence type="ECO:0000256" key="7">
    <source>
        <dbReference type="ARBA" id="ARBA00022676"/>
    </source>
</evidence>
<keyword evidence="6 11" id="KW-0441">Lipid A biosynthesis</keyword>
<evidence type="ECO:0000256" key="10">
    <source>
        <dbReference type="ARBA" id="ARBA00048975"/>
    </source>
</evidence>
<dbReference type="UniPathway" id="UPA00973"/>
<comment type="similarity">
    <text evidence="2 11">Belongs to the LpxB family.</text>
</comment>
<evidence type="ECO:0000256" key="1">
    <source>
        <dbReference type="ARBA" id="ARBA00002056"/>
    </source>
</evidence>
<dbReference type="GO" id="GO:0009245">
    <property type="term" value="P:lipid A biosynthetic process"/>
    <property type="evidence" value="ECO:0007669"/>
    <property type="project" value="UniProtKB-UniRule"/>
</dbReference>
<dbReference type="Pfam" id="PF02684">
    <property type="entry name" value="LpxB"/>
    <property type="match status" value="1"/>
</dbReference>
<comment type="pathway">
    <text evidence="11">Bacterial outer membrane biogenesis; LPS lipid A biosynthesis.</text>
</comment>
<dbReference type="Proteomes" id="UP000298325">
    <property type="component" value="Unassembled WGS sequence"/>
</dbReference>
<evidence type="ECO:0000256" key="4">
    <source>
        <dbReference type="ARBA" id="ARBA00020902"/>
    </source>
</evidence>
<keyword evidence="9 11" id="KW-0443">Lipid metabolism</keyword>
<dbReference type="EC" id="2.4.1.182" evidence="3 11"/>
<dbReference type="AlphaFoldDB" id="A0A4Z1C894"/>
<dbReference type="GO" id="GO:0008915">
    <property type="term" value="F:lipid-A-disaccharide synthase activity"/>
    <property type="evidence" value="ECO:0007669"/>
    <property type="project" value="UniProtKB-UniRule"/>
</dbReference>
<dbReference type="RefSeq" id="WP_135802479.1">
    <property type="nucleotide sequence ID" value="NZ_SRPF01000002.1"/>
</dbReference>
<comment type="caution">
    <text evidence="12">The sequence shown here is derived from an EMBL/GenBank/DDBJ whole genome shotgun (WGS) entry which is preliminary data.</text>
</comment>
<dbReference type="Gene3D" id="3.40.50.2000">
    <property type="entry name" value="Glycogen Phosphorylase B"/>
    <property type="match status" value="1"/>
</dbReference>
<dbReference type="GO" id="GO:0005543">
    <property type="term" value="F:phospholipid binding"/>
    <property type="evidence" value="ECO:0007669"/>
    <property type="project" value="TreeGrafter"/>
</dbReference>